<evidence type="ECO:0000259" key="2">
    <source>
        <dbReference type="Pfam" id="PF07584"/>
    </source>
</evidence>
<dbReference type="InterPro" id="IPR029062">
    <property type="entry name" value="Class_I_gatase-like"/>
</dbReference>
<keyword evidence="1" id="KW-0812">Transmembrane</keyword>
<feature type="domain" description="Aerotolerance regulator N-terminal" evidence="2">
    <location>
        <begin position="1"/>
        <end position="76"/>
    </location>
</feature>
<dbReference type="InterPro" id="IPR024163">
    <property type="entry name" value="Aerotolerance_reg_N"/>
</dbReference>
<dbReference type="EMBL" id="SLXM01000006">
    <property type="protein sequence ID" value="TCP24349.1"/>
    <property type="molecule type" value="Genomic_DNA"/>
</dbReference>
<keyword evidence="4" id="KW-1185">Reference proteome</keyword>
<evidence type="ECO:0000313" key="4">
    <source>
        <dbReference type="Proteomes" id="UP000294564"/>
    </source>
</evidence>
<dbReference type="AlphaFoldDB" id="A0A4R2NR19"/>
<sequence>MQFKHPEFLYFLSLLIIPILVHLFQLRKFKKVPFTNVAFLEKLVINNRKSSQIKKWLLLCCRLLLIGGIVIAFAQPFFSNQSKETIQHTFIYLDNSLSTSANGSSGNMLKTASQELIEHGTETGDYSLLTNTNFFRNISFEELKNNLKKVKNTSKQLSTKDVLLKIASLKNTTENVIVSDFQNITPDAFEGTATNLSLVQLIPEKRNNLSVDSVYINQNEANSLVVNAIIKNQGNPKENIAVALYNENKLLSKQTFSIQENEEKTIPFSIEKSSPFKGLLEINFNDTYPFDNTFYFSLNADERINVLAIGDSNEFLSRIYQKDEFNFNSYSLQNTNYNLIDQQQLIILNEIDKIPQSLVTSISNFTANGGHLIIIPSENSDSNSYNVFLKNVVKTGSINPKKNDSLKITTINYNHPLFKNVFDKKVNNFQYPYITTFYATHFSNASKVIGLENNQNFVSQLNLSTSKVYWFSSPINKTQSNFTNSPLIVPVFYNIGQESLQLSKLYYRLQQTNTIEVNAQLSKDDILSINNNENSFIPLQQTYQNKVQLTTNELPENRGFYTVYKKDTPLQTIAYNTKKSESKLQFPNLQNAFSSDQNITVSNSVKETVKKITQKNKVHWLWKWFLGLAIVSLLLEILILKYFKV</sequence>
<dbReference type="InterPro" id="IPR011933">
    <property type="entry name" value="Double_TM_dom"/>
</dbReference>
<feature type="transmembrane region" description="Helical" evidence="1">
    <location>
        <begin position="6"/>
        <end position="24"/>
    </location>
</feature>
<dbReference type="PANTHER" id="PTHR37464">
    <property type="entry name" value="BLL2463 PROTEIN"/>
    <property type="match status" value="1"/>
</dbReference>
<reference evidence="3 4" key="1">
    <citation type="submission" date="2019-03" db="EMBL/GenBank/DDBJ databases">
        <title>Genomic Encyclopedia of Type Strains, Phase IV (KMG-IV): sequencing the most valuable type-strain genomes for metagenomic binning, comparative biology and taxonomic classification.</title>
        <authorList>
            <person name="Goeker M."/>
        </authorList>
    </citation>
    <scope>NUCLEOTIDE SEQUENCE [LARGE SCALE GENOMIC DNA]</scope>
    <source>
        <strain evidence="3 4">DSM 14836</strain>
    </source>
</reference>
<protein>
    <submittedName>
        <fullName evidence="3">Putative membrane protein (TIGR02226 family)</fullName>
    </submittedName>
</protein>
<keyword evidence="1" id="KW-0472">Membrane</keyword>
<accession>A0A4R2NR19</accession>
<evidence type="ECO:0000256" key="1">
    <source>
        <dbReference type="SAM" id="Phobius"/>
    </source>
</evidence>
<comment type="caution">
    <text evidence="3">The sequence shown here is derived from an EMBL/GenBank/DDBJ whole genome shotgun (WGS) entry which is preliminary data.</text>
</comment>
<keyword evidence="1" id="KW-1133">Transmembrane helix</keyword>
<proteinExistence type="predicted"/>
<gene>
    <name evidence="3" type="ORF">EV195_106157</name>
</gene>
<dbReference type="Proteomes" id="UP000294564">
    <property type="component" value="Unassembled WGS sequence"/>
</dbReference>
<evidence type="ECO:0000313" key="3">
    <source>
        <dbReference type="EMBL" id="TCP24349.1"/>
    </source>
</evidence>
<dbReference type="NCBIfam" id="TIGR02226">
    <property type="entry name" value="two_anch"/>
    <property type="match status" value="1"/>
</dbReference>
<dbReference type="SUPFAM" id="SSF52317">
    <property type="entry name" value="Class I glutamine amidotransferase-like"/>
    <property type="match status" value="1"/>
</dbReference>
<dbReference type="PANTHER" id="PTHR37464:SF1">
    <property type="entry name" value="BLL2463 PROTEIN"/>
    <property type="match status" value="1"/>
</dbReference>
<name>A0A4R2NR19_9FLAO</name>
<organism evidence="3 4">
    <name type="scientific">Tenacibaculum skagerrakense</name>
    <dbReference type="NCBI Taxonomy" id="186571"/>
    <lineage>
        <taxon>Bacteria</taxon>
        <taxon>Pseudomonadati</taxon>
        <taxon>Bacteroidota</taxon>
        <taxon>Flavobacteriia</taxon>
        <taxon>Flavobacteriales</taxon>
        <taxon>Flavobacteriaceae</taxon>
        <taxon>Tenacibaculum</taxon>
    </lineage>
</organism>
<dbReference type="RefSeq" id="WP_132795024.1">
    <property type="nucleotide sequence ID" value="NZ_SLXM01000006.1"/>
</dbReference>
<dbReference type="OrthoDB" id="9810200at2"/>
<feature type="transmembrane region" description="Helical" evidence="1">
    <location>
        <begin position="56"/>
        <end position="78"/>
    </location>
</feature>
<feature type="transmembrane region" description="Helical" evidence="1">
    <location>
        <begin position="620"/>
        <end position="643"/>
    </location>
</feature>
<dbReference type="Pfam" id="PF07584">
    <property type="entry name" value="BatA"/>
    <property type="match status" value="1"/>
</dbReference>